<dbReference type="InterPro" id="IPR029063">
    <property type="entry name" value="SAM-dependent_MTases_sf"/>
</dbReference>
<dbReference type="GO" id="GO:0032259">
    <property type="term" value="P:methylation"/>
    <property type="evidence" value="ECO:0007669"/>
    <property type="project" value="UniProtKB-KW"/>
</dbReference>
<comment type="caution">
    <text evidence="2">The sequence shown here is derived from an EMBL/GenBank/DDBJ whole genome shotgun (WGS) entry which is preliminary data.</text>
</comment>
<evidence type="ECO:0000313" key="2">
    <source>
        <dbReference type="EMBL" id="TRU21894.1"/>
    </source>
</evidence>
<dbReference type="SUPFAM" id="SSF53335">
    <property type="entry name" value="S-adenosyl-L-methionine-dependent methyltransferases"/>
    <property type="match status" value="1"/>
</dbReference>
<sequence length="310" mass="34778">MSKISNFFKKALNKILQTKYPFTPQKVLKLLPAKILGKISDNSLKTIPIKGIVENKLSNGKLLLMKTEGNDRIASLCFFKGIYGFETETITVFEQLLKHCKVFLDIGANIGFYSLFAALNNTDETIKIYSFEPLPLVFSRLKENIQLNKTSNIYPICAAINNYDGSVELLVKKHGFSMPTLSTIKVSKSQESSELINVESLKVDTFVSKNNIPQVDLIKIDIEGAEMNAIQGAKQVIQRDHPIIIYESGGRKQARNIHNTVSETVNYLCFLMTNEGLVPVDKISTENFGYNYLLVPQEKMSIINAISKVL</sequence>
<dbReference type="InterPro" id="IPR052514">
    <property type="entry name" value="SAM-dependent_MTase"/>
</dbReference>
<dbReference type="InterPro" id="IPR006342">
    <property type="entry name" value="FkbM_mtfrase"/>
</dbReference>
<accession>A0A552DI70</accession>
<protein>
    <submittedName>
        <fullName evidence="2">FkbM family methyltransferase</fullName>
    </submittedName>
</protein>
<dbReference type="NCBIfam" id="TIGR01444">
    <property type="entry name" value="fkbM_fam"/>
    <property type="match status" value="1"/>
</dbReference>
<dbReference type="GO" id="GO:0008168">
    <property type="term" value="F:methyltransferase activity"/>
    <property type="evidence" value="ECO:0007669"/>
    <property type="project" value="UniProtKB-KW"/>
</dbReference>
<gene>
    <name evidence="2" type="ORF">EWV81_19265</name>
</gene>
<feature type="domain" description="Methyltransferase FkbM" evidence="1">
    <location>
        <begin position="105"/>
        <end position="253"/>
    </location>
</feature>
<dbReference type="PANTHER" id="PTHR34203">
    <property type="entry name" value="METHYLTRANSFERASE, FKBM FAMILY PROTEIN"/>
    <property type="match status" value="1"/>
</dbReference>
<reference evidence="2 3" key="1">
    <citation type="submission" date="2019-01" db="EMBL/GenBank/DDBJ databases">
        <title>Coherence of Microcystis species and biogeography revealed through population genomics.</title>
        <authorList>
            <person name="Perez-Carrascal O.M."/>
            <person name="Terrat Y."/>
            <person name="Giani A."/>
            <person name="Fortin N."/>
            <person name="Tromas N."/>
            <person name="Shapiro B.J."/>
        </authorList>
    </citation>
    <scope>NUCLEOTIDE SEQUENCE [LARGE SCALE GENOMIC DNA]</scope>
    <source>
        <strain evidence="2">Ma_SC_T_19800800_S464</strain>
    </source>
</reference>
<dbReference type="PANTHER" id="PTHR34203:SF15">
    <property type="entry name" value="SLL1173 PROTEIN"/>
    <property type="match status" value="1"/>
</dbReference>
<proteinExistence type="predicted"/>
<dbReference type="AlphaFoldDB" id="A0A552DI70"/>
<organism evidence="2 3">
    <name type="scientific">Microcystis aeruginosa Ma_SC_T_19800800_S464</name>
    <dbReference type="NCBI Taxonomy" id="2486257"/>
    <lineage>
        <taxon>Bacteria</taxon>
        <taxon>Bacillati</taxon>
        <taxon>Cyanobacteriota</taxon>
        <taxon>Cyanophyceae</taxon>
        <taxon>Oscillatoriophycideae</taxon>
        <taxon>Chroococcales</taxon>
        <taxon>Microcystaceae</taxon>
        <taxon>Microcystis</taxon>
    </lineage>
</organism>
<evidence type="ECO:0000259" key="1">
    <source>
        <dbReference type="Pfam" id="PF05050"/>
    </source>
</evidence>
<dbReference type="EMBL" id="SFBL01000183">
    <property type="protein sequence ID" value="TRU21894.1"/>
    <property type="molecule type" value="Genomic_DNA"/>
</dbReference>
<keyword evidence="2" id="KW-0808">Transferase</keyword>
<evidence type="ECO:0000313" key="3">
    <source>
        <dbReference type="Proteomes" id="UP000319313"/>
    </source>
</evidence>
<dbReference type="Pfam" id="PF05050">
    <property type="entry name" value="Methyltransf_21"/>
    <property type="match status" value="1"/>
</dbReference>
<dbReference type="Gene3D" id="3.40.50.150">
    <property type="entry name" value="Vaccinia Virus protein VP39"/>
    <property type="match status" value="1"/>
</dbReference>
<dbReference type="Proteomes" id="UP000319313">
    <property type="component" value="Unassembled WGS sequence"/>
</dbReference>
<name>A0A552DI70_MICAE</name>
<keyword evidence="2" id="KW-0489">Methyltransferase</keyword>